<reference evidence="1 2" key="1">
    <citation type="journal article" date="2006" name="Nature">
        <title>Global trends of whole-genome duplications revealed by the ciliate Paramecium tetraurelia.</title>
        <authorList>
            <consortium name="Genoscope"/>
            <person name="Aury J.-M."/>
            <person name="Jaillon O."/>
            <person name="Duret L."/>
            <person name="Noel B."/>
            <person name="Jubin C."/>
            <person name="Porcel B.M."/>
            <person name="Segurens B."/>
            <person name="Daubin V."/>
            <person name="Anthouard V."/>
            <person name="Aiach N."/>
            <person name="Arnaiz O."/>
            <person name="Billaut A."/>
            <person name="Beisson J."/>
            <person name="Blanc I."/>
            <person name="Bouhouche K."/>
            <person name="Camara F."/>
            <person name="Duharcourt S."/>
            <person name="Guigo R."/>
            <person name="Gogendeau D."/>
            <person name="Katinka M."/>
            <person name="Keller A.-M."/>
            <person name="Kissmehl R."/>
            <person name="Klotz C."/>
            <person name="Koll F."/>
            <person name="Le Moue A."/>
            <person name="Lepere C."/>
            <person name="Malinsky S."/>
            <person name="Nowacki M."/>
            <person name="Nowak J.K."/>
            <person name="Plattner H."/>
            <person name="Poulain J."/>
            <person name="Ruiz F."/>
            <person name="Serrano V."/>
            <person name="Zagulski M."/>
            <person name="Dessen P."/>
            <person name="Betermier M."/>
            <person name="Weissenbach J."/>
            <person name="Scarpelli C."/>
            <person name="Schachter V."/>
            <person name="Sperling L."/>
            <person name="Meyer E."/>
            <person name="Cohen J."/>
            <person name="Wincker P."/>
        </authorList>
    </citation>
    <scope>NUCLEOTIDE SEQUENCE [LARGE SCALE GENOMIC DNA]</scope>
    <source>
        <strain evidence="1 2">Stock d4-2</strain>
    </source>
</reference>
<evidence type="ECO:0008006" key="3">
    <source>
        <dbReference type="Google" id="ProtNLM"/>
    </source>
</evidence>
<dbReference type="KEGG" id="ptm:GSPATT00010883001"/>
<name>A0CV98_PARTE</name>
<evidence type="ECO:0000313" key="2">
    <source>
        <dbReference type="Proteomes" id="UP000000600"/>
    </source>
</evidence>
<protein>
    <recommendedName>
        <fullName evidence="3">FZ domain-containing protein</fullName>
    </recommendedName>
</protein>
<dbReference type="HOGENOM" id="CLU_1071392_0_0_1"/>
<keyword evidence="2" id="KW-1185">Reference proteome</keyword>
<dbReference type="InParanoid" id="A0CV98"/>
<dbReference type="OrthoDB" id="292491at2759"/>
<proteinExistence type="predicted"/>
<dbReference type="GeneID" id="5027897"/>
<accession>A0CV98</accession>
<dbReference type="EMBL" id="CT868196">
    <property type="protein sequence ID" value="CAK74715.1"/>
    <property type="molecule type" value="Genomic_DNA"/>
</dbReference>
<dbReference type="Proteomes" id="UP000000600">
    <property type="component" value="Unassembled WGS sequence"/>
</dbReference>
<evidence type="ECO:0000313" key="1">
    <source>
        <dbReference type="EMBL" id="CAK74715.1"/>
    </source>
</evidence>
<dbReference type="RefSeq" id="XP_001442112.1">
    <property type="nucleotide sequence ID" value="XM_001442075.1"/>
</dbReference>
<dbReference type="AlphaFoldDB" id="A0CV98"/>
<dbReference type="OMA" id="SEHYCAN"/>
<gene>
    <name evidence="1" type="ORF">GSPATT00010883001</name>
</gene>
<sequence>MKISNRIPMFICLRYSINQTALFSAKIRNRQTMMLIMNKEIYMSIHLKKLEMIFDKSIINQLIILQFGIVIQAQETNNTEEEISDYCDAVAKDTSFKVNVTVSDINNKNYCVEGGSRVALFDTIQQEDQYVYLSEHYCANLQHYPITCEQYYHASEYDKKAKANYKKLYEDYKATGVPNSDCLGIARFVFCAEQFKYCSTDDGNTDYEICSFLCVIWQNRCPDYSDIYDRVCANGGGENGRCSYAINYTFLLFFILFLLY</sequence>
<dbReference type="eggNOG" id="ENOG502T2R1">
    <property type="taxonomic scope" value="Eukaryota"/>
</dbReference>
<organism evidence="1 2">
    <name type="scientific">Paramecium tetraurelia</name>
    <dbReference type="NCBI Taxonomy" id="5888"/>
    <lineage>
        <taxon>Eukaryota</taxon>
        <taxon>Sar</taxon>
        <taxon>Alveolata</taxon>
        <taxon>Ciliophora</taxon>
        <taxon>Intramacronucleata</taxon>
        <taxon>Oligohymenophorea</taxon>
        <taxon>Peniculida</taxon>
        <taxon>Parameciidae</taxon>
        <taxon>Paramecium</taxon>
    </lineage>
</organism>